<feature type="chain" id="PRO_5046820578" evidence="1">
    <location>
        <begin position="23"/>
        <end position="230"/>
    </location>
</feature>
<keyword evidence="4" id="KW-1185">Reference proteome</keyword>
<comment type="caution">
    <text evidence="3">The sequence shown here is derived from an EMBL/GenBank/DDBJ whole genome shotgun (WGS) entry which is preliminary data.</text>
</comment>
<dbReference type="Proteomes" id="UP001430700">
    <property type="component" value="Unassembled WGS sequence"/>
</dbReference>
<feature type="domain" description="Outer membrane protein beta-barrel" evidence="2">
    <location>
        <begin position="26"/>
        <end position="191"/>
    </location>
</feature>
<name>A0ABS8LYN0_9FLAO</name>
<protein>
    <submittedName>
        <fullName evidence="3">Outer membrane beta-barrel protein</fullName>
    </submittedName>
</protein>
<gene>
    <name evidence="3" type="ORF">LNQ34_07610</name>
</gene>
<keyword evidence="1" id="KW-0732">Signal</keyword>
<organism evidence="3 4">
    <name type="scientific">Flavobacterium lipolyticum</name>
    <dbReference type="NCBI Taxonomy" id="2893754"/>
    <lineage>
        <taxon>Bacteria</taxon>
        <taxon>Pseudomonadati</taxon>
        <taxon>Bacteroidota</taxon>
        <taxon>Flavobacteriia</taxon>
        <taxon>Flavobacteriales</taxon>
        <taxon>Flavobacteriaceae</taxon>
        <taxon>Flavobacterium</taxon>
    </lineage>
</organism>
<accession>A0ABS8LYN0</accession>
<evidence type="ECO:0000259" key="2">
    <source>
        <dbReference type="Pfam" id="PF13568"/>
    </source>
</evidence>
<dbReference type="Pfam" id="PF13568">
    <property type="entry name" value="OMP_b-brl_2"/>
    <property type="match status" value="1"/>
</dbReference>
<reference evidence="3" key="1">
    <citation type="submission" date="2021-11" db="EMBL/GenBank/DDBJ databases">
        <title>Description of novel Flavobacterium species.</title>
        <authorList>
            <person name="Saticioglu I.B."/>
            <person name="Ay H."/>
            <person name="Altun S."/>
            <person name="Duman M."/>
        </authorList>
    </citation>
    <scope>NUCLEOTIDE SEQUENCE</scope>
    <source>
        <strain evidence="3">F-126</strain>
    </source>
</reference>
<proteinExistence type="predicted"/>
<evidence type="ECO:0000313" key="4">
    <source>
        <dbReference type="Proteomes" id="UP001430700"/>
    </source>
</evidence>
<dbReference type="RefSeq" id="WP_229999110.1">
    <property type="nucleotide sequence ID" value="NZ_JAJJMN010000001.1"/>
</dbReference>
<feature type="signal peptide" evidence="1">
    <location>
        <begin position="1"/>
        <end position="22"/>
    </location>
</feature>
<dbReference type="InterPro" id="IPR025665">
    <property type="entry name" value="Beta-barrel_OMP_2"/>
</dbReference>
<evidence type="ECO:0000256" key="1">
    <source>
        <dbReference type="SAM" id="SignalP"/>
    </source>
</evidence>
<sequence length="230" mass="26114">MKKNILLFITILLYNLSTYAQAPRGVYISAGFSQNNLKSSDLLTDSKPGFTVGAQYHLGYHENYNFQFEFAYKQNILDVKYVEDNFEEAKNSKYKYSDISFGAYVNYYILKPEEDRFFLGPQAGAFVSYVDPITPSKGADVTNQYYLPYLLNESDLQDSSKFNYGLGLGLTGGYNDFRFDLRYSLGLANLLEDVQTHSFDSSNNYTGPTLQGKTNMISVTISYKVFSLSK</sequence>
<evidence type="ECO:0000313" key="3">
    <source>
        <dbReference type="EMBL" id="MCC9017634.1"/>
    </source>
</evidence>
<dbReference type="EMBL" id="JAJJMN010000001">
    <property type="protein sequence ID" value="MCC9017634.1"/>
    <property type="molecule type" value="Genomic_DNA"/>
</dbReference>